<keyword evidence="7" id="KW-1185">Reference proteome</keyword>
<name>A0AAD5YQ21_9AGAR</name>
<dbReference type="AlphaFoldDB" id="A0AAD5YQ21"/>
<keyword evidence="2" id="KW-0547">Nucleotide-binding</keyword>
<gene>
    <name evidence="6" type="ORF">NP233_g10243</name>
</gene>
<keyword evidence="1" id="KW-0808">Transferase</keyword>
<evidence type="ECO:0000313" key="7">
    <source>
        <dbReference type="Proteomes" id="UP001213000"/>
    </source>
</evidence>
<dbReference type="Gene3D" id="1.10.510.10">
    <property type="entry name" value="Transferase(Phosphotransferase) domain 1"/>
    <property type="match status" value="1"/>
</dbReference>
<dbReference type="InterPro" id="IPR051681">
    <property type="entry name" value="Ser/Thr_Kinases-Pseudokinases"/>
</dbReference>
<dbReference type="PROSITE" id="PS50011">
    <property type="entry name" value="PROTEIN_KINASE_DOM"/>
    <property type="match status" value="1"/>
</dbReference>
<dbReference type="GO" id="GO:0004674">
    <property type="term" value="F:protein serine/threonine kinase activity"/>
    <property type="evidence" value="ECO:0007669"/>
    <property type="project" value="TreeGrafter"/>
</dbReference>
<feature type="domain" description="Protein kinase" evidence="5">
    <location>
        <begin position="179"/>
        <end position="440"/>
    </location>
</feature>
<dbReference type="PANTHER" id="PTHR44329">
    <property type="entry name" value="SERINE/THREONINE-PROTEIN KINASE TNNI3K-RELATED"/>
    <property type="match status" value="1"/>
</dbReference>
<evidence type="ECO:0000256" key="3">
    <source>
        <dbReference type="ARBA" id="ARBA00022777"/>
    </source>
</evidence>
<dbReference type="Proteomes" id="UP001213000">
    <property type="component" value="Unassembled WGS sequence"/>
</dbReference>
<dbReference type="InterPro" id="IPR008271">
    <property type="entry name" value="Ser/Thr_kinase_AS"/>
</dbReference>
<sequence>MSRHLPSSFRPAWWDDEDGQSITLSGEIIETSSLALCARKGSPSILVAMDIGSLPWPLGWTRRASLTARNALALGGFCTHIPILKPARSSTFLLPYWNFAVQNAVWLGMGELIMIDKQSNQPSFASKPNQPPPLQTEHLIPSVDGRFPCSHGASTVFRPVPVSMTASIPHISILKDVQLTDDRYYTCGGFADIFRGRWIQQTGEIRLVAVKVARRRDPDDSECNHKRFAREANLWAQLNHRNLVPLFGLHFQHDIPGLVMPLYENGDLISFVRQHPEANKLSLIRGIVAGLEYMHGFPKNPVVHGDIKASNVLVSDAGEACIADFGLAKILYTPGYTTPNSCGSSRWMPPEILRGDELPTTYSDIWALGMTILEVYTGKLPFDDVHTEGVAIWKICSGKLPNRPPEISLTMWALIWRCWEVETRKRPSAPAIGSALGALVSQNLTPEYVLKIIDSPTPPDLPILGNQHEITLYDDCVP</sequence>
<dbReference type="CDD" id="cd14014">
    <property type="entry name" value="STKc_PknB_like"/>
    <property type="match status" value="1"/>
</dbReference>
<evidence type="ECO:0000313" key="6">
    <source>
        <dbReference type="EMBL" id="KAJ3561361.1"/>
    </source>
</evidence>
<evidence type="ECO:0000259" key="5">
    <source>
        <dbReference type="PROSITE" id="PS50011"/>
    </source>
</evidence>
<accession>A0AAD5YQ21</accession>
<dbReference type="GO" id="GO:0005524">
    <property type="term" value="F:ATP binding"/>
    <property type="evidence" value="ECO:0007669"/>
    <property type="project" value="UniProtKB-KW"/>
</dbReference>
<keyword evidence="4" id="KW-0067">ATP-binding</keyword>
<comment type="caution">
    <text evidence="6">The sequence shown here is derived from an EMBL/GenBank/DDBJ whole genome shotgun (WGS) entry which is preliminary data.</text>
</comment>
<evidence type="ECO:0000256" key="4">
    <source>
        <dbReference type="ARBA" id="ARBA00022840"/>
    </source>
</evidence>
<dbReference type="InterPro" id="IPR000719">
    <property type="entry name" value="Prot_kinase_dom"/>
</dbReference>
<proteinExistence type="predicted"/>
<evidence type="ECO:0000256" key="2">
    <source>
        <dbReference type="ARBA" id="ARBA00022741"/>
    </source>
</evidence>
<dbReference type="Pfam" id="PF07714">
    <property type="entry name" value="PK_Tyr_Ser-Thr"/>
    <property type="match status" value="1"/>
</dbReference>
<keyword evidence="3" id="KW-0418">Kinase</keyword>
<reference evidence="6" key="1">
    <citation type="submission" date="2022-07" db="EMBL/GenBank/DDBJ databases">
        <title>Genome Sequence of Leucocoprinus birnbaumii.</title>
        <authorList>
            <person name="Buettner E."/>
        </authorList>
    </citation>
    <scope>NUCLEOTIDE SEQUENCE</scope>
    <source>
        <strain evidence="6">VT141</strain>
    </source>
</reference>
<dbReference type="InterPro" id="IPR011009">
    <property type="entry name" value="Kinase-like_dom_sf"/>
</dbReference>
<dbReference type="SUPFAM" id="SSF56112">
    <property type="entry name" value="Protein kinase-like (PK-like)"/>
    <property type="match status" value="1"/>
</dbReference>
<protein>
    <recommendedName>
        <fullName evidence="5">Protein kinase domain-containing protein</fullName>
    </recommendedName>
</protein>
<dbReference type="InterPro" id="IPR001245">
    <property type="entry name" value="Ser-Thr/Tyr_kinase_cat_dom"/>
</dbReference>
<evidence type="ECO:0000256" key="1">
    <source>
        <dbReference type="ARBA" id="ARBA00022679"/>
    </source>
</evidence>
<dbReference type="SMART" id="SM00220">
    <property type="entry name" value="S_TKc"/>
    <property type="match status" value="1"/>
</dbReference>
<dbReference type="PANTHER" id="PTHR44329:SF288">
    <property type="entry name" value="MITOGEN-ACTIVATED PROTEIN KINASE KINASE KINASE 20"/>
    <property type="match status" value="1"/>
</dbReference>
<organism evidence="6 7">
    <name type="scientific">Leucocoprinus birnbaumii</name>
    <dbReference type="NCBI Taxonomy" id="56174"/>
    <lineage>
        <taxon>Eukaryota</taxon>
        <taxon>Fungi</taxon>
        <taxon>Dikarya</taxon>
        <taxon>Basidiomycota</taxon>
        <taxon>Agaricomycotina</taxon>
        <taxon>Agaricomycetes</taxon>
        <taxon>Agaricomycetidae</taxon>
        <taxon>Agaricales</taxon>
        <taxon>Agaricineae</taxon>
        <taxon>Agaricaceae</taxon>
        <taxon>Leucocoprinus</taxon>
    </lineage>
</organism>
<dbReference type="EMBL" id="JANIEX010001015">
    <property type="protein sequence ID" value="KAJ3561361.1"/>
    <property type="molecule type" value="Genomic_DNA"/>
</dbReference>
<dbReference type="PROSITE" id="PS00108">
    <property type="entry name" value="PROTEIN_KINASE_ST"/>
    <property type="match status" value="1"/>
</dbReference>